<dbReference type="Pfam" id="PF14907">
    <property type="entry name" value="NTP_transf_5"/>
    <property type="match status" value="1"/>
</dbReference>
<dbReference type="Proteomes" id="UP000280792">
    <property type="component" value="Unassembled WGS sequence"/>
</dbReference>
<dbReference type="InterPro" id="IPR039498">
    <property type="entry name" value="NTP_transf_5"/>
</dbReference>
<sequence length="350" mass="40277">MSVLLLDILSRRLPLKALSLVQWDQLLRSAREAEVLGRIAQLRSEQPALEVPPFAHNLLQSVGVQVEAQRRAVRYEVECLEAVFKVSAIPHLYLKGTAYLLAGSANARGRLFSDVDLLVAEAQLEEAECLLRDHGWVSSHANAYDQQYYRRFMHELPPMVHMKRRTVLDLHHNILPRTSRRVPDASRLFASALTLPSGVRVPGPVDLLLHCATHLFHEGEVKQGVRGLVDIDLLFRQLAPEQRLQLFGRAQQLYLERSLYYALHFSQRYLDTPLDEAEQKRLERIKPGLPVRLAMDWLYRSVFEVEADRPRSMRGQLCELLVYLRGHYLRMPLYRLIPHLVRKGLKPKGA</sequence>
<name>A0A3P3VNQ4_9GAMM</name>
<reference evidence="1 2" key="2">
    <citation type="submission" date="2018-12" db="EMBL/GenBank/DDBJ databases">
        <title>Simiduia agarivorans gen. nov., sp. nov., a marine, agarolytic bacterium isolated from shallow coastal water from Keelung, Taiwan.</title>
        <authorList>
            <person name="Shieh W.Y."/>
        </authorList>
    </citation>
    <scope>NUCLEOTIDE SEQUENCE [LARGE SCALE GENOMIC DNA]</scope>
    <source>
        <strain evidence="1 2">GTF-13</strain>
    </source>
</reference>
<accession>A0A3P3VNQ4</accession>
<organism evidence="1 2">
    <name type="scientific">Aestuariirhabdus litorea</name>
    <dbReference type="NCBI Taxonomy" id="2528527"/>
    <lineage>
        <taxon>Bacteria</taxon>
        <taxon>Pseudomonadati</taxon>
        <taxon>Pseudomonadota</taxon>
        <taxon>Gammaproteobacteria</taxon>
        <taxon>Oceanospirillales</taxon>
        <taxon>Aestuariirhabdaceae</taxon>
        <taxon>Aestuariirhabdus</taxon>
    </lineage>
</organism>
<evidence type="ECO:0000313" key="1">
    <source>
        <dbReference type="EMBL" id="RRJ84335.1"/>
    </source>
</evidence>
<evidence type="ECO:0000313" key="2">
    <source>
        <dbReference type="Proteomes" id="UP000280792"/>
    </source>
</evidence>
<keyword evidence="2" id="KW-1185">Reference proteome</keyword>
<proteinExistence type="predicted"/>
<evidence type="ECO:0008006" key="3">
    <source>
        <dbReference type="Google" id="ProtNLM"/>
    </source>
</evidence>
<reference evidence="1 2" key="1">
    <citation type="submission" date="2018-08" db="EMBL/GenBank/DDBJ databases">
        <authorList>
            <person name="Khan S.A."/>
        </authorList>
    </citation>
    <scope>NUCLEOTIDE SEQUENCE [LARGE SCALE GENOMIC DNA]</scope>
    <source>
        <strain evidence="1 2">GTF-13</strain>
    </source>
</reference>
<comment type="caution">
    <text evidence="1">The sequence shown here is derived from an EMBL/GenBank/DDBJ whole genome shotgun (WGS) entry which is preliminary data.</text>
</comment>
<dbReference type="AlphaFoldDB" id="A0A3P3VNQ4"/>
<protein>
    <recommendedName>
        <fullName evidence="3">Nucleotidyltransferase family protein</fullName>
    </recommendedName>
</protein>
<dbReference type="RefSeq" id="WP_125014763.1">
    <property type="nucleotide sequence ID" value="NZ_QWEZ01000001.1"/>
</dbReference>
<gene>
    <name evidence="1" type="ORF">D0544_04290</name>
</gene>
<dbReference type="EMBL" id="QWEZ01000001">
    <property type="protein sequence ID" value="RRJ84335.1"/>
    <property type="molecule type" value="Genomic_DNA"/>
</dbReference>